<accession>R6IL51</accession>
<gene>
    <name evidence="2" type="ORF">BN533_01163</name>
</gene>
<dbReference type="Gene3D" id="3.40.470.10">
    <property type="entry name" value="Uracil-DNA glycosylase-like domain"/>
    <property type="match status" value="1"/>
</dbReference>
<feature type="domain" description="Uracil-DNA glycosylase-like" evidence="1">
    <location>
        <begin position="113"/>
        <end position="220"/>
    </location>
</feature>
<evidence type="ECO:0000313" key="2">
    <source>
        <dbReference type="EMBL" id="CDB46106.1"/>
    </source>
</evidence>
<dbReference type="AlphaFoldDB" id="R6IL51"/>
<organism evidence="2">
    <name type="scientific">Phascolarctobacterium faecium</name>
    <dbReference type="NCBI Taxonomy" id="33025"/>
    <lineage>
        <taxon>Bacteria</taxon>
        <taxon>Bacillati</taxon>
        <taxon>Bacillota</taxon>
        <taxon>Negativicutes</taxon>
        <taxon>Acidaminococcales</taxon>
        <taxon>Acidaminococcaceae</taxon>
        <taxon>Phascolarctobacterium</taxon>
    </lineage>
</organism>
<dbReference type="Pfam" id="PF03167">
    <property type="entry name" value="UDG"/>
    <property type="match status" value="1"/>
</dbReference>
<protein>
    <recommendedName>
        <fullName evidence="1">Uracil-DNA glycosylase-like domain-containing protein</fullName>
    </recommendedName>
</protein>
<dbReference type="EMBL" id="CBDS010000073">
    <property type="protein sequence ID" value="CDB46106.1"/>
    <property type="molecule type" value="Genomic_DNA"/>
</dbReference>
<reference evidence="2" key="1">
    <citation type="submission" date="2012-11" db="EMBL/GenBank/DDBJ databases">
        <title>Dependencies among metagenomic species, viruses, plasmids and units of genetic variation.</title>
        <authorList>
            <person name="Nielsen H.B."/>
            <person name="Almeida M."/>
            <person name="Juncker A.S."/>
            <person name="Rasmussen S."/>
            <person name="Li J."/>
            <person name="Sunagawa S."/>
            <person name="Plichta D."/>
            <person name="Gautier L."/>
            <person name="Le Chatelier E."/>
            <person name="Peletier E."/>
            <person name="Bonde I."/>
            <person name="Nielsen T."/>
            <person name="Manichanh C."/>
            <person name="Arumugam M."/>
            <person name="Batto J."/>
            <person name="Santos M.B.Q.D."/>
            <person name="Blom N."/>
            <person name="Borruel N."/>
            <person name="Burgdorf K.S."/>
            <person name="Boumezbeur F."/>
            <person name="Casellas F."/>
            <person name="Dore J."/>
            <person name="Guarner F."/>
            <person name="Hansen T."/>
            <person name="Hildebrand F."/>
            <person name="Kaas R.S."/>
            <person name="Kennedy S."/>
            <person name="Kristiansen K."/>
            <person name="Kultima J.R."/>
            <person name="Leonard P."/>
            <person name="Levenez F."/>
            <person name="Lund O."/>
            <person name="Moumen B."/>
            <person name="Le Paslier D."/>
            <person name="Pons N."/>
            <person name="Pedersen O."/>
            <person name="Prifti E."/>
            <person name="Qin J."/>
            <person name="Raes J."/>
            <person name="Tap J."/>
            <person name="Tims S."/>
            <person name="Ussery D.W."/>
            <person name="Yamada T."/>
            <person name="MetaHit consortium"/>
            <person name="Renault P."/>
            <person name="Sicheritz-Ponten T."/>
            <person name="Bork P."/>
            <person name="Wang J."/>
            <person name="Brunak S."/>
            <person name="Ehrlich S.D."/>
        </authorList>
    </citation>
    <scope>NUCLEOTIDE SEQUENCE [LARGE SCALE GENOMIC DNA]</scope>
</reference>
<dbReference type="eggNOG" id="COG1573">
    <property type="taxonomic scope" value="Bacteria"/>
</dbReference>
<name>R6IL51_9FIRM</name>
<dbReference type="CDD" id="cd10035">
    <property type="entry name" value="UDG_like"/>
    <property type="match status" value="1"/>
</dbReference>
<dbReference type="STRING" id="1262914.BN533_01163"/>
<evidence type="ECO:0000259" key="1">
    <source>
        <dbReference type="Pfam" id="PF03167"/>
    </source>
</evidence>
<dbReference type="InterPro" id="IPR005122">
    <property type="entry name" value="Uracil-DNA_glycosylase-like"/>
</dbReference>
<sequence>MKIENFMQALKEYQSPLVFNPWRDYDPKCDISSDAPVIRAANLTRYLQLRQKAHYLFIAEGLGYQGGHFSGMAMTSERILLGLHPDIKPEAVLGEWDYRRTSSPESELLKSTQKQSGFNEPTATVMWNTLARHELSAFDTILWNIFPFHPHKKDDLLTNRTPTNEELDAGIEYAKMLLALVPTLKIVAIGQKSAGTLQRYGVECVACVPHPSMGGANRFKAAVAQLFTNGE</sequence>
<dbReference type="RefSeq" id="WP_021718063.1">
    <property type="nucleotide sequence ID" value="NZ_CAUERG010000003.1"/>
</dbReference>
<dbReference type="SUPFAM" id="SSF52141">
    <property type="entry name" value="Uracil-DNA glycosylase-like"/>
    <property type="match status" value="1"/>
</dbReference>
<proteinExistence type="predicted"/>
<dbReference type="InterPro" id="IPR036895">
    <property type="entry name" value="Uracil-DNA_glycosylase-like_sf"/>
</dbReference>
<dbReference type="HOGENOM" id="CLU_101311_0_0_9"/>
<comment type="caution">
    <text evidence="2">The sequence shown here is derived from an EMBL/GenBank/DDBJ whole genome shotgun (WGS) entry which is preliminary data.</text>
</comment>